<keyword evidence="4" id="KW-0325">Glycoprotein</keyword>
<dbReference type="Proteomes" id="UP000191144">
    <property type="component" value="Chromosome E"/>
</dbReference>
<dbReference type="GO" id="GO:1904380">
    <property type="term" value="P:endoplasmic reticulum mannose trimming"/>
    <property type="evidence" value="ECO:0007669"/>
    <property type="project" value="InterPro"/>
</dbReference>
<keyword evidence="6" id="KW-0106">Calcium</keyword>
<dbReference type="GO" id="GO:0016020">
    <property type="term" value="C:membrane"/>
    <property type="evidence" value="ECO:0007669"/>
    <property type="project" value="InterPro"/>
</dbReference>
<dbReference type="PANTHER" id="PTHR45679:SF5">
    <property type="entry name" value="ER DEGRADATION-ENHANCING ALPHA-MANNOSIDASE-LIKE PROTEIN 1"/>
    <property type="match status" value="1"/>
</dbReference>
<evidence type="ECO:0000313" key="9">
    <source>
        <dbReference type="EMBL" id="SCU91722.1"/>
    </source>
</evidence>
<keyword evidence="8" id="KW-0732">Signal</keyword>
<dbReference type="Pfam" id="PF01532">
    <property type="entry name" value="Glyco_hydro_47"/>
    <property type="match status" value="1"/>
</dbReference>
<feature type="signal peptide" evidence="8">
    <location>
        <begin position="1"/>
        <end position="18"/>
    </location>
</feature>
<dbReference type="GO" id="GO:0004571">
    <property type="term" value="F:mannosyl-oligosaccharide 1,2-alpha-mannosidase activity"/>
    <property type="evidence" value="ECO:0007669"/>
    <property type="project" value="InterPro"/>
</dbReference>
<comment type="cofactor">
    <cofactor evidence="6">
        <name>Ca(2+)</name>
        <dbReference type="ChEBI" id="CHEBI:29108"/>
    </cofactor>
</comment>
<evidence type="ECO:0000256" key="4">
    <source>
        <dbReference type="ARBA" id="ARBA00023180"/>
    </source>
</evidence>
<feature type="active site" description="Proton donor" evidence="5">
    <location>
        <position position="129"/>
    </location>
</feature>
<sequence length="794" mass="90289">MLLPRLCVLSLCLCVATSFHKFAFTKPELALYRQETRELFYHAFDNYMALAYPHDELDPIRCQPRTRNFKDDSDLDRNDVMGNFSATLVDSLTTLAIMGDKDQFQLAVELVRADLDPHFDINVTVQVFETTIRILGGLLSAHLYASDSTKKVYLGVDYDGFLLQRANSLADRLLPAYLTETGMPLPRINLAHKYRNISPDILQENNAAAIASPILEFTLLSYLTHDDKYKQVSEYAFHKVWSLRSKLDLLPMSFSPHTQRNFNHYTGTGASIDSFYEYALKGAVLFDDDRLWRVWEDTYYALRKHCKGDWFFANVDIYRGEVVLPWIDSLSAFFPGLQVLAGDVTDAQTKHLLFLKLWNHYGGIPERWNFLAQTDQSSPEQSSVSLPWYPLRPEFVESTYYIYRATKDPLYLKIAWSILQDLKNLYKTSCGLAGSQDVFTGKLQDRMETFVLSETLKYLFLIFDEENELHTDLSNVVFSTEAHPFWLHPSSSTSYHSLRYFNDRFYSDHLDGFCERDTIAKNSVFSQAIKGISRYVSHVYEHNANDDQMPENSSTSTATIEPGMCPALKNQNDNTARFLNSPMLSDYERLFEVDYRYATTLLKPSWLSNRTSLELHSDFYDIWCWKSKGIPTCRAAPTTEIFDVSFAPGYCRVGERVSKIYGTPLSNVTIGSLAGIRMQLEALHVGALDAYGNMIDAGQIDLISRQDDNVYSTCPAVYVSGDSKQVVKRKRGEQLLTVYRATAIDGAPLTHDAVVHVNLSSAESRLGSGPLRINDQNMLMINGVPVINVISVVN</sequence>
<dbReference type="GO" id="GO:0005509">
    <property type="term" value="F:calcium ion binding"/>
    <property type="evidence" value="ECO:0007669"/>
    <property type="project" value="InterPro"/>
</dbReference>
<evidence type="ECO:0000256" key="2">
    <source>
        <dbReference type="ARBA" id="ARBA00007658"/>
    </source>
</evidence>
<dbReference type="PRINTS" id="PR00747">
    <property type="entry name" value="GLYHDRLASE47"/>
</dbReference>
<dbReference type="InterPro" id="IPR012341">
    <property type="entry name" value="6hp_glycosidase-like_sf"/>
</dbReference>
<name>A0A1G4JM72_9SACH</name>
<dbReference type="InterPro" id="IPR036026">
    <property type="entry name" value="Seven-hairpin_glycosidases"/>
</dbReference>
<feature type="active site" description="Proton donor" evidence="5">
    <location>
        <position position="366"/>
    </location>
</feature>
<gene>
    <name evidence="9" type="ORF">LAME_0E13586G</name>
</gene>
<comment type="similarity">
    <text evidence="2 7">Belongs to the glycosyl hydrolase 47 family.</text>
</comment>
<feature type="active site" evidence="5">
    <location>
        <position position="273"/>
    </location>
</feature>
<dbReference type="InterPro" id="IPR044674">
    <property type="entry name" value="EDEM1/2/3"/>
</dbReference>
<dbReference type="PANTHER" id="PTHR45679">
    <property type="entry name" value="ER DEGRADATION-ENHANCING ALPHA-MANNOSIDASE-LIKE PROTEIN 2"/>
    <property type="match status" value="1"/>
</dbReference>
<keyword evidence="3" id="KW-0256">Endoplasmic reticulum</keyword>
<feature type="binding site" evidence="6">
    <location>
        <position position="480"/>
    </location>
    <ligand>
        <name>Ca(2+)</name>
        <dbReference type="ChEBI" id="CHEBI:29108"/>
    </ligand>
</feature>
<evidence type="ECO:0000256" key="6">
    <source>
        <dbReference type="PIRSR" id="PIRSR601382-2"/>
    </source>
</evidence>
<dbReference type="GO" id="GO:0044322">
    <property type="term" value="C:endoplasmic reticulum quality control compartment"/>
    <property type="evidence" value="ECO:0007669"/>
    <property type="project" value="GOC"/>
</dbReference>
<dbReference type="GO" id="GO:0036503">
    <property type="term" value="P:ERAD pathway"/>
    <property type="evidence" value="ECO:0007669"/>
    <property type="project" value="UniProtKB-ARBA"/>
</dbReference>
<evidence type="ECO:0000256" key="8">
    <source>
        <dbReference type="SAM" id="SignalP"/>
    </source>
</evidence>
<proteinExistence type="inferred from homology"/>
<comment type="subcellular location">
    <subcellularLocation>
        <location evidence="1">Endoplasmic reticulum</location>
    </subcellularLocation>
</comment>
<evidence type="ECO:0000313" key="10">
    <source>
        <dbReference type="Proteomes" id="UP000191144"/>
    </source>
</evidence>
<accession>A0A1G4JM72</accession>
<evidence type="ECO:0000256" key="5">
    <source>
        <dbReference type="PIRSR" id="PIRSR601382-1"/>
    </source>
</evidence>
<feature type="chain" id="PRO_5009236090" description="alpha-1,2-Mannosidase" evidence="8">
    <location>
        <begin position="19"/>
        <end position="794"/>
    </location>
</feature>
<evidence type="ECO:0000256" key="7">
    <source>
        <dbReference type="RuleBase" id="RU361193"/>
    </source>
</evidence>
<keyword evidence="6" id="KW-0479">Metal-binding</keyword>
<dbReference type="InterPro" id="IPR001382">
    <property type="entry name" value="Glyco_hydro_47"/>
</dbReference>
<dbReference type="EMBL" id="LT598481">
    <property type="protein sequence ID" value="SCU91722.1"/>
    <property type="molecule type" value="Genomic_DNA"/>
</dbReference>
<dbReference type="GO" id="GO:0005975">
    <property type="term" value="P:carbohydrate metabolic process"/>
    <property type="evidence" value="ECO:0007669"/>
    <property type="project" value="InterPro"/>
</dbReference>
<dbReference type="OrthoDB" id="8118055at2759"/>
<keyword evidence="7" id="KW-0378">Hydrolase</keyword>
<organism evidence="9 10">
    <name type="scientific">Lachancea meyersii CBS 8951</name>
    <dbReference type="NCBI Taxonomy" id="1266667"/>
    <lineage>
        <taxon>Eukaryota</taxon>
        <taxon>Fungi</taxon>
        <taxon>Dikarya</taxon>
        <taxon>Ascomycota</taxon>
        <taxon>Saccharomycotina</taxon>
        <taxon>Saccharomycetes</taxon>
        <taxon>Saccharomycetales</taxon>
        <taxon>Saccharomycetaceae</taxon>
        <taxon>Lachancea</taxon>
    </lineage>
</organism>
<protein>
    <recommendedName>
        <fullName evidence="7">alpha-1,2-Mannosidase</fullName>
        <ecNumber evidence="7">3.2.1.-</ecNumber>
    </recommendedName>
</protein>
<dbReference type="AlphaFoldDB" id="A0A1G4JM72"/>
<keyword evidence="7" id="KW-0326">Glycosidase</keyword>
<keyword evidence="10" id="KW-1185">Reference proteome</keyword>
<dbReference type="SUPFAM" id="SSF48225">
    <property type="entry name" value="Seven-hairpin glycosidases"/>
    <property type="match status" value="1"/>
</dbReference>
<dbReference type="EC" id="3.2.1.-" evidence="7"/>
<reference evidence="10" key="1">
    <citation type="submission" date="2016-03" db="EMBL/GenBank/DDBJ databases">
        <authorList>
            <person name="Devillers Hugo."/>
        </authorList>
    </citation>
    <scope>NUCLEOTIDE SEQUENCE [LARGE SCALE GENOMIC DNA]</scope>
</reference>
<evidence type="ECO:0000256" key="3">
    <source>
        <dbReference type="ARBA" id="ARBA00022824"/>
    </source>
</evidence>
<feature type="active site" evidence="5">
    <location>
        <position position="394"/>
    </location>
</feature>
<dbReference type="Gene3D" id="1.50.10.10">
    <property type="match status" value="1"/>
</dbReference>
<evidence type="ECO:0000256" key="1">
    <source>
        <dbReference type="ARBA" id="ARBA00004240"/>
    </source>
</evidence>